<gene>
    <name evidence="2" type="ORF">LX70_02424</name>
</gene>
<proteinExistence type="predicted"/>
<dbReference type="PROSITE" id="PS51257">
    <property type="entry name" value="PROKAR_LIPOPROTEIN"/>
    <property type="match status" value="1"/>
</dbReference>
<evidence type="ECO:0008006" key="4">
    <source>
        <dbReference type="Google" id="ProtNLM"/>
    </source>
</evidence>
<sequence>MTRLIASFSLLALLAACGADGEPTAPPAKPNVAVSGEVAVGVSGKL</sequence>
<reference evidence="2 3" key="1">
    <citation type="submission" date="2018-02" db="EMBL/GenBank/DDBJ databases">
        <title>Genomic Encyclopedia of Archaeal and Bacterial Type Strains, Phase II (KMG-II): from individual species to whole genera.</title>
        <authorList>
            <person name="Goeker M."/>
        </authorList>
    </citation>
    <scope>NUCLEOTIDE SEQUENCE [LARGE SCALE GENOMIC DNA]</scope>
    <source>
        <strain evidence="2 3">DSM 18921</strain>
    </source>
</reference>
<feature type="signal peptide" evidence="1">
    <location>
        <begin position="1"/>
        <end position="21"/>
    </location>
</feature>
<evidence type="ECO:0000313" key="3">
    <source>
        <dbReference type="Proteomes" id="UP000238338"/>
    </source>
</evidence>
<dbReference type="Proteomes" id="UP000238338">
    <property type="component" value="Unassembled WGS sequence"/>
</dbReference>
<keyword evidence="1" id="KW-0732">Signal</keyword>
<dbReference type="RefSeq" id="WP_105515031.1">
    <property type="nucleotide sequence ID" value="NZ_PVEP01000005.1"/>
</dbReference>
<dbReference type="EMBL" id="PVEP01000005">
    <property type="protein sequence ID" value="PQV56160.1"/>
    <property type="molecule type" value="Genomic_DNA"/>
</dbReference>
<keyword evidence="3" id="KW-1185">Reference proteome</keyword>
<feature type="chain" id="PRO_5015691720" description="Argininosuccinate lyase" evidence="1">
    <location>
        <begin position="22"/>
        <end position="46"/>
    </location>
</feature>
<name>A0A2S8S5T4_9RHOB</name>
<evidence type="ECO:0000313" key="2">
    <source>
        <dbReference type="EMBL" id="PQV56160.1"/>
    </source>
</evidence>
<protein>
    <recommendedName>
        <fullName evidence="4">Argininosuccinate lyase</fullName>
    </recommendedName>
</protein>
<comment type="caution">
    <text evidence="2">The sequence shown here is derived from an EMBL/GenBank/DDBJ whole genome shotgun (WGS) entry which is preliminary data.</text>
</comment>
<accession>A0A2S8S5T4</accession>
<evidence type="ECO:0000256" key="1">
    <source>
        <dbReference type="SAM" id="SignalP"/>
    </source>
</evidence>
<organism evidence="2 3">
    <name type="scientific">Albidovulum denitrificans</name>
    <dbReference type="NCBI Taxonomy" id="404881"/>
    <lineage>
        <taxon>Bacteria</taxon>
        <taxon>Pseudomonadati</taxon>
        <taxon>Pseudomonadota</taxon>
        <taxon>Alphaproteobacteria</taxon>
        <taxon>Rhodobacterales</taxon>
        <taxon>Paracoccaceae</taxon>
        <taxon>Albidovulum</taxon>
    </lineage>
</organism>
<dbReference type="AlphaFoldDB" id="A0A2S8S5T4"/>